<dbReference type="InterPro" id="IPR006016">
    <property type="entry name" value="UspA"/>
</dbReference>
<name>A0ABR7U603_9BRAD</name>
<comment type="caution">
    <text evidence="3">The sequence shown here is derived from an EMBL/GenBank/DDBJ whole genome shotgun (WGS) entry which is preliminary data.</text>
</comment>
<sequence length="280" mass="30431">MPLKNIAVFVDVSRASLIRATYAVRLALRYHAHLVGIFVVPLGWTLDPSASFIRGRDAIRALIERQRAQEFRTTATASERFENEAGREGISFEFRMIRATDTSDDALFHSLHADLVLVGHPKPGGLPDDWSAETMLLATGVPVLIVPNGWTAGTIAENVVVAWNASREARRAITDAIPLLQKARTVSIIVVDAEANTNHGQEPGADIALYLSRHGINVMVEQVRSDGRSIAGTIMDRALLLGADLLVLGAYSHSRSREVLFGGVTRSLLKSAAIPLFIAH</sequence>
<dbReference type="Gene3D" id="3.40.50.12370">
    <property type="match status" value="1"/>
</dbReference>
<dbReference type="Proteomes" id="UP000639516">
    <property type="component" value="Unassembled WGS sequence"/>
</dbReference>
<protein>
    <submittedName>
        <fullName evidence="3">Universal stress protein</fullName>
    </submittedName>
</protein>
<evidence type="ECO:0000313" key="4">
    <source>
        <dbReference type="Proteomes" id="UP000639516"/>
    </source>
</evidence>
<evidence type="ECO:0000313" key="3">
    <source>
        <dbReference type="EMBL" id="MBC9979033.1"/>
    </source>
</evidence>
<dbReference type="Pfam" id="PF00582">
    <property type="entry name" value="Usp"/>
    <property type="match status" value="1"/>
</dbReference>
<dbReference type="InterPro" id="IPR006015">
    <property type="entry name" value="Universal_stress_UspA"/>
</dbReference>
<dbReference type="PANTHER" id="PTHR46268">
    <property type="entry name" value="STRESS RESPONSE PROTEIN NHAX"/>
    <property type="match status" value="1"/>
</dbReference>
<reference evidence="3 4" key="1">
    <citation type="journal article" date="2020" name="Arch. Microbiol.">
        <title>Bradyrhizobium campsiandrae sp. nov., a nitrogen-fixing bacterial strain isolated from a native leguminous tree from the Amazon adapted to flooded conditions.</title>
        <authorList>
            <person name="Cabral Michel D."/>
            <person name="Martins da Costa E."/>
            <person name="Azarias Guimaraes A."/>
            <person name="Soares de Carvalho T."/>
            <person name="Santos de Castro Caputo P."/>
            <person name="Willems A."/>
            <person name="de Souza Moreira F.M."/>
        </authorList>
    </citation>
    <scope>NUCLEOTIDE SEQUENCE [LARGE SCALE GENOMIC DNA]</scope>
    <source>
        <strain evidence="4">INPA 384B</strain>
    </source>
</reference>
<evidence type="ECO:0000259" key="2">
    <source>
        <dbReference type="Pfam" id="PF00582"/>
    </source>
</evidence>
<organism evidence="3 4">
    <name type="scientific">Bradyrhizobium campsiandrae</name>
    <dbReference type="NCBI Taxonomy" id="1729892"/>
    <lineage>
        <taxon>Bacteria</taxon>
        <taxon>Pseudomonadati</taxon>
        <taxon>Pseudomonadota</taxon>
        <taxon>Alphaproteobacteria</taxon>
        <taxon>Hyphomicrobiales</taxon>
        <taxon>Nitrobacteraceae</taxon>
        <taxon>Bradyrhizobium</taxon>
    </lineage>
</organism>
<dbReference type="PRINTS" id="PR01438">
    <property type="entry name" value="UNVRSLSTRESS"/>
</dbReference>
<accession>A0ABR7U603</accession>
<keyword evidence="4" id="KW-1185">Reference proteome</keyword>
<gene>
    <name evidence="3" type="ORF">HA482_12555</name>
</gene>
<dbReference type="PANTHER" id="PTHR46268:SF15">
    <property type="entry name" value="UNIVERSAL STRESS PROTEIN HP_0031"/>
    <property type="match status" value="1"/>
</dbReference>
<evidence type="ECO:0000256" key="1">
    <source>
        <dbReference type="ARBA" id="ARBA00008791"/>
    </source>
</evidence>
<dbReference type="EMBL" id="JAATTO010000015">
    <property type="protein sequence ID" value="MBC9979033.1"/>
    <property type="molecule type" value="Genomic_DNA"/>
</dbReference>
<dbReference type="SUPFAM" id="SSF52402">
    <property type="entry name" value="Adenine nucleotide alpha hydrolases-like"/>
    <property type="match status" value="2"/>
</dbReference>
<feature type="domain" description="UspA" evidence="2">
    <location>
        <begin position="158"/>
        <end position="279"/>
    </location>
</feature>
<comment type="similarity">
    <text evidence="1">Belongs to the universal stress protein A family.</text>
</comment>
<proteinExistence type="inferred from homology"/>